<dbReference type="InterPro" id="IPR004839">
    <property type="entry name" value="Aminotransferase_I/II_large"/>
</dbReference>
<dbReference type="Gene3D" id="3.90.1150.10">
    <property type="entry name" value="Aspartate Aminotransferase, domain 1"/>
    <property type="match status" value="1"/>
</dbReference>
<comment type="cofactor">
    <cofactor evidence="9">
        <name>pyridoxal 5'-phosphate</name>
        <dbReference type="ChEBI" id="CHEBI:597326"/>
    </cofactor>
</comment>
<dbReference type="PANTHER" id="PTHR43643">
    <property type="entry name" value="HISTIDINOL-PHOSPHATE AMINOTRANSFERASE 2"/>
    <property type="match status" value="1"/>
</dbReference>
<comment type="similarity">
    <text evidence="2">Belongs to the class-II pyridoxal-phosphate-dependent aminotransferase family. Histidinol-phosphate aminotransferase subfamily.</text>
</comment>
<evidence type="ECO:0000313" key="11">
    <source>
        <dbReference type="EMBL" id="SNZ07616.1"/>
    </source>
</evidence>
<name>A0A285NIC8_9HYPH</name>
<evidence type="ECO:0000256" key="4">
    <source>
        <dbReference type="ARBA" id="ARBA00022605"/>
    </source>
</evidence>
<comment type="pathway">
    <text evidence="1">Amino-acid biosynthesis; L-histidine biosynthesis; L-histidine from 5-phospho-alpha-D-ribose 1-diphosphate: step 7/9.</text>
</comment>
<organism evidence="11 12">
    <name type="scientific">Cohaesibacter gelatinilyticus</name>
    <dbReference type="NCBI Taxonomy" id="372072"/>
    <lineage>
        <taxon>Bacteria</taxon>
        <taxon>Pseudomonadati</taxon>
        <taxon>Pseudomonadota</taxon>
        <taxon>Alphaproteobacteria</taxon>
        <taxon>Hyphomicrobiales</taxon>
        <taxon>Cohaesibacteraceae</taxon>
    </lineage>
</organism>
<proteinExistence type="inferred from homology"/>
<evidence type="ECO:0000256" key="1">
    <source>
        <dbReference type="ARBA" id="ARBA00005011"/>
    </source>
</evidence>
<dbReference type="InterPro" id="IPR015424">
    <property type="entry name" value="PyrdxlP-dep_Trfase"/>
</dbReference>
<dbReference type="Gene3D" id="3.40.640.10">
    <property type="entry name" value="Type I PLP-dependent aspartate aminotransferase-like (Major domain)"/>
    <property type="match status" value="1"/>
</dbReference>
<dbReference type="OrthoDB" id="9809616at2"/>
<keyword evidence="6" id="KW-0663">Pyridoxal phosphate</keyword>
<dbReference type="GO" id="GO:0000105">
    <property type="term" value="P:L-histidine biosynthetic process"/>
    <property type="evidence" value="ECO:0007669"/>
    <property type="project" value="UniProtKB-KW"/>
</dbReference>
<dbReference type="GO" id="GO:0030170">
    <property type="term" value="F:pyridoxal phosphate binding"/>
    <property type="evidence" value="ECO:0007669"/>
    <property type="project" value="InterPro"/>
</dbReference>
<dbReference type="CDD" id="cd00609">
    <property type="entry name" value="AAT_like"/>
    <property type="match status" value="1"/>
</dbReference>
<dbReference type="RefSeq" id="WP_097152378.1">
    <property type="nucleotide sequence ID" value="NZ_OBEL01000001.1"/>
</dbReference>
<dbReference type="SUPFAM" id="SSF53383">
    <property type="entry name" value="PLP-dependent transferases"/>
    <property type="match status" value="1"/>
</dbReference>
<feature type="domain" description="Aminotransferase class I/classII large" evidence="10">
    <location>
        <begin position="26"/>
        <end position="353"/>
    </location>
</feature>
<protein>
    <recommendedName>
        <fullName evidence="9">Aminotransferase</fullName>
        <ecNumber evidence="9">2.6.1.-</ecNumber>
    </recommendedName>
</protein>
<dbReference type="AlphaFoldDB" id="A0A285NIC8"/>
<evidence type="ECO:0000256" key="8">
    <source>
        <dbReference type="ARBA" id="ARBA00047481"/>
    </source>
</evidence>
<evidence type="ECO:0000259" key="10">
    <source>
        <dbReference type="Pfam" id="PF00155"/>
    </source>
</evidence>
<evidence type="ECO:0000256" key="9">
    <source>
        <dbReference type="RuleBase" id="RU000481"/>
    </source>
</evidence>
<dbReference type="InterPro" id="IPR015422">
    <property type="entry name" value="PyrdxlP-dep_Trfase_small"/>
</dbReference>
<gene>
    <name evidence="11" type="ORF">SAMN06265368_1151</name>
</gene>
<sequence length="360" mass="38906">MGQATQGTYQAGLSAAEVANLAGDNPIIKLSSNENPFGPSPKAIAAAQETLAQVNSYPERDDAKIREALAAFHGNGLSEENFFSANSGVETLALIEEALINPKERAIICPPCFGAYRSSLGNRDALIDAVPLKGDHYEVDVEGILSAVTEDTRLVYLCNPNNPTGTFFGQDILDAVLDGLPDHVTLIYDEVYYQFATEFDLPDAQKHVRDGRNIVIVHSFSKAYGLAGMRIGYGIGPADIIKKIRGKKRSFHVNSVSMAAALAAINDEEHLSQTVSNNTLERVRVSQGLKQLGLKVAPSQSNFVMFQCPYDLSAKELTTKLVAVGVMVRPAFDLTTHIRATIGKPDENARMLAALSDILK</sequence>
<reference evidence="11 12" key="1">
    <citation type="submission" date="2017-09" db="EMBL/GenBank/DDBJ databases">
        <authorList>
            <person name="Ehlers B."/>
            <person name="Leendertz F.H."/>
        </authorList>
    </citation>
    <scope>NUCLEOTIDE SEQUENCE [LARGE SCALE GENOMIC DNA]</scope>
    <source>
        <strain evidence="11 12">DSM 18289</strain>
    </source>
</reference>
<dbReference type="Pfam" id="PF00155">
    <property type="entry name" value="Aminotran_1_2"/>
    <property type="match status" value="1"/>
</dbReference>
<evidence type="ECO:0000256" key="3">
    <source>
        <dbReference type="ARBA" id="ARBA00022576"/>
    </source>
</evidence>
<keyword evidence="5 9" id="KW-0808">Transferase</keyword>
<dbReference type="InterPro" id="IPR050106">
    <property type="entry name" value="HistidinolP_aminotransfase"/>
</dbReference>
<dbReference type="PROSITE" id="PS00105">
    <property type="entry name" value="AA_TRANSFER_CLASS_1"/>
    <property type="match status" value="1"/>
</dbReference>
<dbReference type="EMBL" id="OBEL01000001">
    <property type="protein sequence ID" value="SNZ07616.1"/>
    <property type="molecule type" value="Genomic_DNA"/>
</dbReference>
<keyword evidence="4" id="KW-0028">Amino-acid biosynthesis</keyword>
<evidence type="ECO:0000256" key="7">
    <source>
        <dbReference type="ARBA" id="ARBA00023102"/>
    </source>
</evidence>
<keyword evidence="3 9" id="KW-0032">Aminotransferase</keyword>
<dbReference type="InterPro" id="IPR004838">
    <property type="entry name" value="NHTrfase_class1_PyrdxlP-BS"/>
</dbReference>
<dbReference type="EC" id="2.6.1.-" evidence="9"/>
<evidence type="ECO:0000256" key="6">
    <source>
        <dbReference type="ARBA" id="ARBA00022898"/>
    </source>
</evidence>
<dbReference type="PANTHER" id="PTHR43643:SF6">
    <property type="entry name" value="HISTIDINOL-PHOSPHATE AMINOTRANSFERASE"/>
    <property type="match status" value="1"/>
</dbReference>
<evidence type="ECO:0000256" key="5">
    <source>
        <dbReference type="ARBA" id="ARBA00022679"/>
    </source>
</evidence>
<evidence type="ECO:0000313" key="12">
    <source>
        <dbReference type="Proteomes" id="UP000219439"/>
    </source>
</evidence>
<keyword evidence="7" id="KW-0368">Histidine biosynthesis</keyword>
<comment type="catalytic activity">
    <reaction evidence="8">
        <text>L-histidinol phosphate + 2-oxoglutarate = 3-(imidazol-4-yl)-2-oxopropyl phosphate + L-glutamate</text>
        <dbReference type="Rhea" id="RHEA:23744"/>
        <dbReference type="ChEBI" id="CHEBI:16810"/>
        <dbReference type="ChEBI" id="CHEBI:29985"/>
        <dbReference type="ChEBI" id="CHEBI:57766"/>
        <dbReference type="ChEBI" id="CHEBI:57980"/>
        <dbReference type="EC" id="2.6.1.9"/>
    </reaction>
</comment>
<dbReference type="InterPro" id="IPR015421">
    <property type="entry name" value="PyrdxlP-dep_Trfase_major"/>
</dbReference>
<dbReference type="GO" id="GO:0004400">
    <property type="term" value="F:histidinol-phosphate transaminase activity"/>
    <property type="evidence" value="ECO:0007669"/>
    <property type="project" value="UniProtKB-EC"/>
</dbReference>
<dbReference type="Proteomes" id="UP000219439">
    <property type="component" value="Unassembled WGS sequence"/>
</dbReference>
<keyword evidence="12" id="KW-1185">Reference proteome</keyword>
<evidence type="ECO:0000256" key="2">
    <source>
        <dbReference type="ARBA" id="ARBA00007970"/>
    </source>
</evidence>
<accession>A0A285NIC8</accession>
<comment type="similarity">
    <text evidence="9">Belongs to the class-I pyridoxal-phosphate-dependent aminotransferase family.</text>
</comment>